<dbReference type="OrthoDB" id="6036781at2759"/>
<sequence length="414" mass="47092">MKLLLLFAFLSVALATDGVPPLQYQLHIPDKCEDVLAIKVCDSLRKTATALKLKSDEVKNAVVDAYQKGLATTTEIANAAEDFLVNKVMTKKCEDFTSADNCQKLRDMAAKAKVEASKVKAYVLKQVAVLKTKTCEDFIMSVDKCTKLRDLATKVKVKGEEFKVMVLAALQEAQQKGTDKVKEVYNNIKNYIVSTRCEDMFNPDLCAAMRKYAAKTKVALPKILETSFEVLKKGVSVGKAMVEKVFDIVDYFYDCEDVFDKGSCDRLRNWAATFKIKADEFEVAVRKYVRIAVEKATSFYKTLKDFIKEKFYCRIWPSSNKCQISDADVIAMIAEDDMGTKVEAWKQKILDILNKRFPGLDQKVREHIKTIIEKSKSFWQLMRNFAKEIKNQGQQVSQKIREALRKLMVEIATM</sequence>
<feature type="chain" id="PRO_5029746023" evidence="1">
    <location>
        <begin position="16"/>
        <end position="414"/>
    </location>
</feature>
<dbReference type="EnsemblMetazoa" id="CLYHEMT014411.1">
    <property type="protein sequence ID" value="CLYHEMP014411.1"/>
    <property type="gene ID" value="CLYHEMG014411"/>
</dbReference>
<keyword evidence="1" id="KW-0732">Signal</keyword>
<dbReference type="RefSeq" id="XP_066925895.1">
    <property type="nucleotide sequence ID" value="XM_067069794.1"/>
</dbReference>
<dbReference type="GeneID" id="136813283"/>
<dbReference type="AlphaFoldDB" id="A0A7M5WXP3"/>
<dbReference type="Proteomes" id="UP000594262">
    <property type="component" value="Unplaced"/>
</dbReference>
<organism evidence="2 3">
    <name type="scientific">Clytia hemisphaerica</name>
    <dbReference type="NCBI Taxonomy" id="252671"/>
    <lineage>
        <taxon>Eukaryota</taxon>
        <taxon>Metazoa</taxon>
        <taxon>Cnidaria</taxon>
        <taxon>Hydrozoa</taxon>
        <taxon>Hydroidolina</taxon>
        <taxon>Leptothecata</taxon>
        <taxon>Obeliida</taxon>
        <taxon>Clytiidae</taxon>
        <taxon>Clytia</taxon>
    </lineage>
</organism>
<keyword evidence="3" id="KW-1185">Reference proteome</keyword>
<protein>
    <submittedName>
        <fullName evidence="2">Uncharacterized protein</fullName>
    </submittedName>
</protein>
<feature type="signal peptide" evidence="1">
    <location>
        <begin position="1"/>
        <end position="15"/>
    </location>
</feature>
<evidence type="ECO:0000256" key="1">
    <source>
        <dbReference type="SAM" id="SignalP"/>
    </source>
</evidence>
<reference evidence="2" key="1">
    <citation type="submission" date="2021-01" db="UniProtKB">
        <authorList>
            <consortium name="EnsemblMetazoa"/>
        </authorList>
    </citation>
    <scope>IDENTIFICATION</scope>
</reference>
<accession>A0A7M5WXP3</accession>
<proteinExistence type="predicted"/>
<evidence type="ECO:0000313" key="2">
    <source>
        <dbReference type="EnsemblMetazoa" id="CLYHEMP014411.1"/>
    </source>
</evidence>
<name>A0A7M5WXP3_9CNID</name>
<evidence type="ECO:0000313" key="3">
    <source>
        <dbReference type="Proteomes" id="UP000594262"/>
    </source>
</evidence>